<sequence>MSPLCEDITKKETSPPYRFKAFPMKEEAGMVKRKYLHEGESRIPRTLSTLEYASVFFQGKQFPPYSREIVRKVAAQQTLATRLVPRDFTTGHASALAGFVPCQRVN</sequence>
<reference evidence="1 2" key="1">
    <citation type="submission" date="2021-06" db="EMBL/GenBank/DDBJ databases">
        <title>Caerostris extrusa draft genome.</title>
        <authorList>
            <person name="Kono N."/>
            <person name="Arakawa K."/>
        </authorList>
    </citation>
    <scope>NUCLEOTIDE SEQUENCE [LARGE SCALE GENOMIC DNA]</scope>
</reference>
<dbReference type="EMBL" id="BPLR01019421">
    <property type="protein sequence ID" value="GIX67685.1"/>
    <property type="molecule type" value="Genomic_DNA"/>
</dbReference>
<dbReference type="AlphaFoldDB" id="A0AAV4M765"/>
<evidence type="ECO:0000313" key="1">
    <source>
        <dbReference type="EMBL" id="GIX67685.1"/>
    </source>
</evidence>
<evidence type="ECO:0000313" key="2">
    <source>
        <dbReference type="Proteomes" id="UP001054945"/>
    </source>
</evidence>
<dbReference type="Proteomes" id="UP001054945">
    <property type="component" value="Unassembled WGS sequence"/>
</dbReference>
<proteinExistence type="predicted"/>
<name>A0AAV4M765_CAEEX</name>
<accession>A0AAV4M765</accession>
<organism evidence="1 2">
    <name type="scientific">Caerostris extrusa</name>
    <name type="common">Bark spider</name>
    <name type="synonym">Caerostris bankana</name>
    <dbReference type="NCBI Taxonomy" id="172846"/>
    <lineage>
        <taxon>Eukaryota</taxon>
        <taxon>Metazoa</taxon>
        <taxon>Ecdysozoa</taxon>
        <taxon>Arthropoda</taxon>
        <taxon>Chelicerata</taxon>
        <taxon>Arachnida</taxon>
        <taxon>Araneae</taxon>
        <taxon>Araneomorphae</taxon>
        <taxon>Entelegynae</taxon>
        <taxon>Araneoidea</taxon>
        <taxon>Araneidae</taxon>
        <taxon>Caerostris</taxon>
    </lineage>
</organism>
<keyword evidence="2" id="KW-1185">Reference proteome</keyword>
<comment type="caution">
    <text evidence="1">The sequence shown here is derived from an EMBL/GenBank/DDBJ whole genome shotgun (WGS) entry which is preliminary data.</text>
</comment>
<gene>
    <name evidence="1" type="ORF">CEXT_713361</name>
</gene>
<protein>
    <submittedName>
        <fullName evidence="1">Uncharacterized protein</fullName>
    </submittedName>
</protein>